<keyword evidence="3" id="KW-1185">Reference proteome</keyword>
<reference evidence="1" key="1">
    <citation type="submission" date="2020-06" db="EMBL/GenBank/DDBJ databases">
        <title>Whole Genome Sequence of Bradyrhizobium sp. Strain 1S1.</title>
        <authorList>
            <person name="Bromfield E.S.P."/>
            <person name="Cloutier S."/>
        </authorList>
    </citation>
    <scope>NUCLEOTIDE SEQUENCE [LARGE SCALE GENOMIC DNA]</scope>
    <source>
        <strain evidence="1">1S1</strain>
    </source>
</reference>
<name>A0A973VVS1_9BRAD</name>
<accession>A0A973VVS1</accession>
<protein>
    <submittedName>
        <fullName evidence="1">Uncharacterized protein</fullName>
    </submittedName>
</protein>
<evidence type="ECO:0000313" key="1">
    <source>
        <dbReference type="EMBL" id="NVI42767.1"/>
    </source>
</evidence>
<proteinExistence type="predicted"/>
<dbReference type="AlphaFoldDB" id="A0A973VVS1"/>
<gene>
    <name evidence="1" type="ORF">HAP48_006555</name>
    <name evidence="2" type="ORF">WDK88_08690</name>
</gene>
<sequence length="111" mass="11519">MAWKDFGSSLAITRRRRAVATALMYGLTLTVRFTTATGDDADATAQAAHGVDPMTSVMINNAAQAVTRDLLPGAAQPISFHRGSLPGARGCRAACGPALRSPFVSGCAARQ</sequence>
<organism evidence="1">
    <name type="scientific">Bradyrhizobium septentrionale</name>
    <dbReference type="NCBI Taxonomy" id="1404411"/>
    <lineage>
        <taxon>Bacteria</taxon>
        <taxon>Pseudomonadati</taxon>
        <taxon>Pseudomonadota</taxon>
        <taxon>Alphaproteobacteria</taxon>
        <taxon>Hyphomicrobiales</taxon>
        <taxon>Nitrobacteraceae</taxon>
        <taxon>Bradyrhizobium</taxon>
    </lineage>
</organism>
<reference evidence="2" key="2">
    <citation type="journal article" date="2021" name="Int. J. Syst. Evol. Microbiol.">
        <title>Bradyrhizobium septentrionale sp. nov. (sv. septentrionale) and Bradyrhizobium quebecense sp. nov. (sv. septentrionale) associated with legumes native to Canada possess rearranged symbiosis genes and numerous insertion sequences.</title>
        <authorList>
            <person name="Bromfield E.S.P."/>
            <person name="Cloutier S."/>
        </authorList>
    </citation>
    <scope>NUCLEOTIDE SEQUENCE</scope>
    <source>
        <strain evidence="2">5S5</strain>
    </source>
</reference>
<reference evidence="2" key="3">
    <citation type="submission" date="2024-03" db="EMBL/GenBank/DDBJ databases">
        <authorList>
            <person name="Bromfield E.S.P."/>
            <person name="Cloutier S."/>
        </authorList>
    </citation>
    <scope>NUCLEOTIDE SEQUENCE</scope>
    <source>
        <strain evidence="2">5S5</strain>
    </source>
</reference>
<dbReference type="EMBL" id="CP147711">
    <property type="protein sequence ID" value="WXC81675.1"/>
    <property type="molecule type" value="Genomic_DNA"/>
</dbReference>
<dbReference type="EMBL" id="JAAOLE020000001">
    <property type="protein sequence ID" value="NVI42767.1"/>
    <property type="molecule type" value="Genomic_DNA"/>
</dbReference>
<evidence type="ECO:0000313" key="2">
    <source>
        <dbReference type="EMBL" id="WXC81675.1"/>
    </source>
</evidence>
<evidence type="ECO:0000313" key="3">
    <source>
        <dbReference type="Proteomes" id="UP001432046"/>
    </source>
</evidence>
<dbReference type="RefSeq" id="WP_166209662.1">
    <property type="nucleotide sequence ID" value="NZ_CP088285.1"/>
</dbReference>
<dbReference type="Proteomes" id="UP001432046">
    <property type="component" value="Chromosome"/>
</dbReference>